<reference evidence="3 4" key="1">
    <citation type="submission" date="2024-10" db="EMBL/GenBank/DDBJ databases">
        <title>The Natural Products Discovery Center: Release of the First 8490 Sequenced Strains for Exploring Actinobacteria Biosynthetic Diversity.</title>
        <authorList>
            <person name="Kalkreuter E."/>
            <person name="Kautsar S.A."/>
            <person name="Yang D."/>
            <person name="Bader C.D."/>
            <person name="Teijaro C.N."/>
            <person name="Fluegel L."/>
            <person name="Davis C.M."/>
            <person name="Simpson J.R."/>
            <person name="Lauterbach L."/>
            <person name="Steele A.D."/>
            <person name="Gui C."/>
            <person name="Meng S."/>
            <person name="Li G."/>
            <person name="Viehrig K."/>
            <person name="Ye F."/>
            <person name="Su P."/>
            <person name="Kiefer A.F."/>
            <person name="Nichols A."/>
            <person name="Cepeda A.J."/>
            <person name="Yan W."/>
            <person name="Fan B."/>
            <person name="Jiang Y."/>
            <person name="Adhikari A."/>
            <person name="Zheng C.-J."/>
            <person name="Schuster L."/>
            <person name="Cowan T.M."/>
            <person name="Smanski M.J."/>
            <person name="Chevrette M.G."/>
            <person name="De Carvalho L.P.S."/>
            <person name="Shen B."/>
        </authorList>
    </citation>
    <scope>NUCLEOTIDE SEQUENCE [LARGE SCALE GENOMIC DNA]</scope>
    <source>
        <strain evidence="3 4">NPDC020327</strain>
    </source>
</reference>
<organism evidence="3 4">
    <name type="scientific">Streptomyces pathocidini</name>
    <dbReference type="NCBI Taxonomy" id="1650571"/>
    <lineage>
        <taxon>Bacteria</taxon>
        <taxon>Bacillati</taxon>
        <taxon>Actinomycetota</taxon>
        <taxon>Actinomycetes</taxon>
        <taxon>Kitasatosporales</taxon>
        <taxon>Streptomycetaceae</taxon>
        <taxon>Streptomyces</taxon>
    </lineage>
</organism>
<comment type="caution">
    <text evidence="3">The sequence shown here is derived from an EMBL/GenBank/DDBJ whole genome shotgun (WGS) entry which is preliminary data.</text>
</comment>
<evidence type="ECO:0000313" key="4">
    <source>
        <dbReference type="Proteomes" id="UP001611548"/>
    </source>
</evidence>
<feature type="signal peptide" evidence="2">
    <location>
        <begin position="1"/>
        <end position="23"/>
    </location>
</feature>
<protein>
    <recommendedName>
        <fullName evidence="5">DUF3558 domain-containing protein</fullName>
    </recommendedName>
</protein>
<dbReference type="RefSeq" id="WP_055472934.1">
    <property type="nucleotide sequence ID" value="NZ_JBIRWE010000012.1"/>
</dbReference>
<gene>
    <name evidence="3" type="ORF">ACH429_23130</name>
</gene>
<feature type="region of interest" description="Disordered" evidence="1">
    <location>
        <begin position="135"/>
        <end position="243"/>
    </location>
</feature>
<feature type="region of interest" description="Disordered" evidence="1">
    <location>
        <begin position="27"/>
        <end position="65"/>
    </location>
</feature>
<keyword evidence="4" id="KW-1185">Reference proteome</keyword>
<dbReference type="EMBL" id="JBIRWE010000012">
    <property type="protein sequence ID" value="MFI1966970.1"/>
    <property type="molecule type" value="Genomic_DNA"/>
</dbReference>
<feature type="compositionally biased region" description="Basic and acidic residues" evidence="1">
    <location>
        <begin position="139"/>
        <end position="152"/>
    </location>
</feature>
<evidence type="ECO:0000256" key="2">
    <source>
        <dbReference type="SAM" id="SignalP"/>
    </source>
</evidence>
<keyword evidence="2" id="KW-0732">Signal</keyword>
<accession>A0ABW7UWJ0</accession>
<feature type="compositionally biased region" description="Low complexity" evidence="1">
    <location>
        <begin position="153"/>
        <end position="182"/>
    </location>
</feature>
<sequence>MPRKPYAPGTVLTAALLTAAGLAAGLTGCSSGSGEGPSEDPKSGEVAATAPAAEPGKYGSLPEPCGAVGRSTLRTLLPGLDDDLEADEREAAYEGEAAITFDTDRRVGCRWTADSDTGTRHLSIDFERVVSYDPEVSDDDRAQQLYDKKAEAADIPEPAAEDATGLPSEAASDSKSESASPPNKTDKKSNSGKGQENSEEGANPKGGGEDHTGPTATASGTPSASGSERAGSAGPEASLAPRSLEDLADTAYLNDRLATADSGVHRDVTVVFRSSNVIVTVEYDQWSTTKAELPLSEDLQRRARRLAQELSGRFDD</sequence>
<feature type="chain" id="PRO_5047385167" description="DUF3558 domain-containing protein" evidence="2">
    <location>
        <begin position="24"/>
        <end position="316"/>
    </location>
</feature>
<evidence type="ECO:0000313" key="3">
    <source>
        <dbReference type="EMBL" id="MFI1966970.1"/>
    </source>
</evidence>
<dbReference type="PROSITE" id="PS51257">
    <property type="entry name" value="PROKAR_LIPOPROTEIN"/>
    <property type="match status" value="1"/>
</dbReference>
<evidence type="ECO:0000256" key="1">
    <source>
        <dbReference type="SAM" id="MobiDB-lite"/>
    </source>
</evidence>
<name>A0ABW7UWJ0_9ACTN</name>
<dbReference type="Proteomes" id="UP001611548">
    <property type="component" value="Unassembled WGS sequence"/>
</dbReference>
<feature type="compositionally biased region" description="Low complexity" evidence="1">
    <location>
        <begin position="213"/>
        <end position="238"/>
    </location>
</feature>
<proteinExistence type="predicted"/>
<evidence type="ECO:0008006" key="5">
    <source>
        <dbReference type="Google" id="ProtNLM"/>
    </source>
</evidence>